<name>A0A3M0ABB3_9GAMM</name>
<evidence type="ECO:0000313" key="1">
    <source>
        <dbReference type="EMBL" id="RMA82441.1"/>
    </source>
</evidence>
<keyword evidence="2" id="KW-1185">Reference proteome</keyword>
<dbReference type="PRINTS" id="PR00081">
    <property type="entry name" value="GDHRDH"/>
</dbReference>
<protein>
    <submittedName>
        <fullName evidence="1">NAD(P)-dependent dehydrogenase (Short-subunit alcohol dehydrogenase family)</fullName>
    </submittedName>
</protein>
<evidence type="ECO:0000313" key="2">
    <source>
        <dbReference type="Proteomes" id="UP000267187"/>
    </source>
</evidence>
<reference evidence="1 2" key="1">
    <citation type="submission" date="2018-10" db="EMBL/GenBank/DDBJ databases">
        <title>Genomic Encyclopedia of Type Strains, Phase IV (KMG-IV): sequencing the most valuable type-strain genomes for metagenomic binning, comparative biology and taxonomic classification.</title>
        <authorList>
            <person name="Goeker M."/>
        </authorList>
    </citation>
    <scope>NUCLEOTIDE SEQUENCE [LARGE SCALE GENOMIC DNA]</scope>
    <source>
        <strain evidence="1 2">DSM 25080</strain>
    </source>
</reference>
<dbReference type="RefSeq" id="WP_121875773.1">
    <property type="nucleotide sequence ID" value="NZ_REFJ01000001.1"/>
</dbReference>
<dbReference type="SUPFAM" id="SSF51735">
    <property type="entry name" value="NAD(P)-binding Rossmann-fold domains"/>
    <property type="match status" value="1"/>
</dbReference>
<dbReference type="Gene3D" id="3.40.50.720">
    <property type="entry name" value="NAD(P)-binding Rossmann-like Domain"/>
    <property type="match status" value="1"/>
</dbReference>
<dbReference type="EMBL" id="REFJ01000001">
    <property type="protein sequence ID" value="RMA82441.1"/>
    <property type="molecule type" value="Genomic_DNA"/>
</dbReference>
<dbReference type="PANTHER" id="PTHR43544">
    <property type="entry name" value="SHORT-CHAIN DEHYDROGENASE/REDUCTASE"/>
    <property type="match status" value="1"/>
</dbReference>
<dbReference type="OrthoDB" id="9785826at2"/>
<dbReference type="InterPro" id="IPR051468">
    <property type="entry name" value="Fungal_SecMetab_SDRs"/>
</dbReference>
<proteinExistence type="predicted"/>
<dbReference type="GO" id="GO:0016491">
    <property type="term" value="F:oxidoreductase activity"/>
    <property type="evidence" value="ECO:0007669"/>
    <property type="project" value="TreeGrafter"/>
</dbReference>
<dbReference type="AlphaFoldDB" id="A0A3M0ABB3"/>
<comment type="caution">
    <text evidence="1">The sequence shown here is derived from an EMBL/GenBank/DDBJ whole genome shotgun (WGS) entry which is preliminary data.</text>
</comment>
<dbReference type="Pfam" id="PF00106">
    <property type="entry name" value="adh_short"/>
    <property type="match status" value="1"/>
</dbReference>
<dbReference type="PANTHER" id="PTHR43544:SF12">
    <property type="entry name" value="NAD(P)-BINDING ROSSMANN-FOLD SUPERFAMILY PROTEIN"/>
    <property type="match status" value="1"/>
</dbReference>
<dbReference type="InterPro" id="IPR002347">
    <property type="entry name" value="SDR_fam"/>
</dbReference>
<dbReference type="InterPro" id="IPR036291">
    <property type="entry name" value="NAD(P)-bd_dom_sf"/>
</dbReference>
<dbReference type="GO" id="GO:0005737">
    <property type="term" value="C:cytoplasm"/>
    <property type="evidence" value="ECO:0007669"/>
    <property type="project" value="TreeGrafter"/>
</dbReference>
<dbReference type="Proteomes" id="UP000267187">
    <property type="component" value="Unassembled WGS sequence"/>
</dbReference>
<accession>A0A3M0ABB3</accession>
<gene>
    <name evidence="1" type="ORF">DFR27_0390</name>
</gene>
<organism evidence="1 2">
    <name type="scientific">Umboniibacter marinipuniceus</name>
    <dbReference type="NCBI Taxonomy" id="569599"/>
    <lineage>
        <taxon>Bacteria</taxon>
        <taxon>Pseudomonadati</taxon>
        <taxon>Pseudomonadota</taxon>
        <taxon>Gammaproteobacteria</taxon>
        <taxon>Cellvibrionales</taxon>
        <taxon>Cellvibrionaceae</taxon>
        <taxon>Umboniibacter</taxon>
    </lineage>
</organism>
<sequence length="231" mass="25840">MSVHRIIIGAGGGIAKAFYQQILELEPETLITRISSQDITDAIHCDYSETSIREVCQNLSTADELSVHIFNGQLVSEGSFPEKSLKAFDSDYFQRLIHSNTIVPMLFLKYLLPLFKPKTRGLISVLSARVGSIDDNHLGGWYSYRASKSALNQMLQCLAAELRHRSPSTTVIAFHPGTTDTELSKPFQKNVSAERLFSPQFVASRLYSLCSQPVSADRALFTDWQHEAIAW</sequence>